<proteinExistence type="predicted"/>
<comment type="caution">
    <text evidence="2">The sequence shown here is derived from an EMBL/GenBank/DDBJ whole genome shotgun (WGS) entry which is preliminary data.</text>
</comment>
<dbReference type="Pfam" id="PF13185">
    <property type="entry name" value="GAF_2"/>
    <property type="match status" value="1"/>
</dbReference>
<dbReference type="Gene3D" id="3.30.450.40">
    <property type="match status" value="1"/>
</dbReference>
<feature type="domain" description="GAF" evidence="1">
    <location>
        <begin position="27"/>
        <end position="184"/>
    </location>
</feature>
<dbReference type="SUPFAM" id="SSF55781">
    <property type="entry name" value="GAF domain-like"/>
    <property type="match status" value="1"/>
</dbReference>
<organism evidence="2 3">
    <name type="scientific">Sphingomonas hankyongi</name>
    <dbReference type="NCBI Taxonomy" id="2908209"/>
    <lineage>
        <taxon>Bacteria</taxon>
        <taxon>Pseudomonadati</taxon>
        <taxon>Pseudomonadota</taxon>
        <taxon>Alphaproteobacteria</taxon>
        <taxon>Sphingomonadales</taxon>
        <taxon>Sphingomonadaceae</taxon>
        <taxon>Sphingomonas</taxon>
    </lineage>
</organism>
<protein>
    <submittedName>
        <fullName evidence="2">GAF domain-containing protein</fullName>
    </submittedName>
</protein>
<evidence type="ECO:0000313" key="2">
    <source>
        <dbReference type="EMBL" id="MCL6728630.1"/>
    </source>
</evidence>
<gene>
    <name evidence="2" type="ORF">LZ538_00985</name>
</gene>
<reference evidence="2" key="1">
    <citation type="submission" date="2022-05" db="EMBL/GenBank/DDBJ databases">
        <authorList>
            <person name="Jo J.-H."/>
            <person name="Im W.-T."/>
        </authorList>
    </citation>
    <scope>NUCLEOTIDE SEQUENCE</scope>
    <source>
        <strain evidence="2">SE220</strain>
    </source>
</reference>
<accession>A0ABT0RZA5</accession>
<keyword evidence="3" id="KW-1185">Reference proteome</keyword>
<sequence length="264" mass="29500">MPFAAALRKSLDDRGSELAAEFMRGDSLEEVLNRHLMTVEQMGGDDVFTCILLLSPDGKRLSYGAAPTVPASYCRASESIEIGPYAGSCGAAAYLGQPVYSIDIANDPIWGDYRELALQHGFRSCWSTPIRNSSDAIIGTFAILHRTVGKPTRDEIQAIDMITEHVADAIMWFREHHDFEPAARRRDPPALRLVSDNQEFRDPAARLLALSKKLQSKAADLERYADRSDSESDARNLRKAAEFSRRLVDIIMRINLVRPREPLP</sequence>
<name>A0ABT0RZA5_9SPHN</name>
<dbReference type="InterPro" id="IPR003018">
    <property type="entry name" value="GAF"/>
</dbReference>
<dbReference type="Proteomes" id="UP001165342">
    <property type="component" value="Unassembled WGS sequence"/>
</dbReference>
<dbReference type="SMART" id="SM00065">
    <property type="entry name" value="GAF"/>
    <property type="match status" value="1"/>
</dbReference>
<dbReference type="RefSeq" id="WP_249830136.1">
    <property type="nucleotide sequence ID" value="NZ_JAMGBE010000001.1"/>
</dbReference>
<dbReference type="InterPro" id="IPR029016">
    <property type="entry name" value="GAF-like_dom_sf"/>
</dbReference>
<evidence type="ECO:0000313" key="3">
    <source>
        <dbReference type="Proteomes" id="UP001165342"/>
    </source>
</evidence>
<dbReference type="EMBL" id="JAMGBE010000001">
    <property type="protein sequence ID" value="MCL6728630.1"/>
    <property type="molecule type" value="Genomic_DNA"/>
</dbReference>
<evidence type="ECO:0000259" key="1">
    <source>
        <dbReference type="SMART" id="SM00065"/>
    </source>
</evidence>